<comment type="function">
    <text evidence="2">Membrane-anchoring subunit of succinate dehydrogenase (SDH).</text>
</comment>
<evidence type="ECO:0000256" key="10">
    <source>
        <dbReference type="ARBA" id="ARBA00022692"/>
    </source>
</evidence>
<dbReference type="EMBL" id="JACHOO010000005">
    <property type="protein sequence ID" value="MBB5753599.1"/>
    <property type="molecule type" value="Genomic_DNA"/>
</dbReference>
<evidence type="ECO:0000256" key="9">
    <source>
        <dbReference type="ARBA" id="ARBA00022617"/>
    </source>
</evidence>
<dbReference type="NCBIfam" id="TIGR02968">
    <property type="entry name" value="succ_dehyd_anc"/>
    <property type="match status" value="1"/>
</dbReference>
<accession>A0A7W9FMX5</accession>
<evidence type="ECO:0000256" key="3">
    <source>
        <dbReference type="ARBA" id="ARBA00004141"/>
    </source>
</evidence>
<proteinExistence type="predicted"/>
<dbReference type="InterPro" id="IPR000701">
    <property type="entry name" value="SuccDH_FuR_B_TM-su"/>
</dbReference>
<evidence type="ECO:0000256" key="12">
    <source>
        <dbReference type="ARBA" id="ARBA00022982"/>
    </source>
</evidence>
<protein>
    <recommendedName>
        <fullName evidence="6">Succinate dehydrogenase hydrophobic membrane anchor subunit</fullName>
    </recommendedName>
</protein>
<dbReference type="Pfam" id="PF01127">
    <property type="entry name" value="Sdh_cyt"/>
    <property type="match status" value="1"/>
</dbReference>
<comment type="subcellular location">
    <subcellularLocation>
        <location evidence="3">Membrane</location>
        <topology evidence="3">Multi-pass membrane protein</topology>
    </subcellularLocation>
</comment>
<evidence type="ECO:0000256" key="15">
    <source>
        <dbReference type="ARBA" id="ARBA00023136"/>
    </source>
</evidence>
<dbReference type="InterPro" id="IPR014312">
    <property type="entry name" value="Succ_DH_anchor"/>
</dbReference>
<evidence type="ECO:0000313" key="18">
    <source>
        <dbReference type="Proteomes" id="UP000523821"/>
    </source>
</evidence>
<organism evidence="17 18">
    <name type="scientific">Prosthecomicrobium pneumaticum</name>
    <dbReference type="NCBI Taxonomy" id="81895"/>
    <lineage>
        <taxon>Bacteria</taxon>
        <taxon>Pseudomonadati</taxon>
        <taxon>Pseudomonadota</taxon>
        <taxon>Alphaproteobacteria</taxon>
        <taxon>Hyphomicrobiales</taxon>
        <taxon>Kaistiaceae</taxon>
        <taxon>Prosthecomicrobium</taxon>
    </lineage>
</organism>
<dbReference type="Proteomes" id="UP000523821">
    <property type="component" value="Unassembled WGS sequence"/>
</dbReference>
<keyword evidence="9" id="KW-0349">Heme</keyword>
<keyword evidence="11" id="KW-0479">Metal-binding</keyword>
<evidence type="ECO:0000256" key="2">
    <source>
        <dbReference type="ARBA" id="ARBA00004050"/>
    </source>
</evidence>
<keyword evidence="8" id="KW-0816">Tricarboxylic acid cycle</keyword>
<comment type="cofactor">
    <cofactor evidence="1">
        <name>heme</name>
        <dbReference type="ChEBI" id="CHEBI:30413"/>
    </cofactor>
</comment>
<evidence type="ECO:0000256" key="16">
    <source>
        <dbReference type="SAM" id="Phobius"/>
    </source>
</evidence>
<reference evidence="17 18" key="1">
    <citation type="submission" date="2020-08" db="EMBL/GenBank/DDBJ databases">
        <title>Genomic Encyclopedia of Type Strains, Phase IV (KMG-IV): sequencing the most valuable type-strain genomes for metagenomic binning, comparative biology and taxonomic classification.</title>
        <authorList>
            <person name="Goeker M."/>
        </authorList>
    </citation>
    <scope>NUCLEOTIDE SEQUENCE [LARGE SCALE GENOMIC DNA]</scope>
    <source>
        <strain evidence="17 18">DSM 16268</strain>
    </source>
</reference>
<dbReference type="GO" id="GO:0020037">
    <property type="term" value="F:heme binding"/>
    <property type="evidence" value="ECO:0007669"/>
    <property type="project" value="InterPro"/>
</dbReference>
<dbReference type="SUPFAM" id="SSF81343">
    <property type="entry name" value="Fumarate reductase respiratory complex transmembrane subunits"/>
    <property type="match status" value="1"/>
</dbReference>
<evidence type="ECO:0000256" key="8">
    <source>
        <dbReference type="ARBA" id="ARBA00022532"/>
    </source>
</evidence>
<gene>
    <name evidence="17" type="ORF">GGQ63_002669</name>
</gene>
<evidence type="ECO:0000256" key="6">
    <source>
        <dbReference type="ARBA" id="ARBA00019425"/>
    </source>
</evidence>
<dbReference type="InterPro" id="IPR034804">
    <property type="entry name" value="SQR/QFR_C/D"/>
</dbReference>
<comment type="pathway">
    <text evidence="4">Carbohydrate metabolism; tricarboxylic acid cycle.</text>
</comment>
<dbReference type="GO" id="GO:0016020">
    <property type="term" value="C:membrane"/>
    <property type="evidence" value="ECO:0007669"/>
    <property type="project" value="UniProtKB-SubCell"/>
</dbReference>
<sequence>MAHQPSMKTALGRVRGLGSAKSGTDTFWLQRLTGVFNAVFVVITLGIVIALAGRPHAEVIAALRHPLVALPIGILIVSGVIHMRIGMKEIIEDYVHGGPKVLAVVANTFFAVLVGASTLFALLKISFGV</sequence>
<dbReference type="AlphaFoldDB" id="A0A7W9FMX5"/>
<evidence type="ECO:0000313" key="17">
    <source>
        <dbReference type="EMBL" id="MBB5753599.1"/>
    </source>
</evidence>
<dbReference type="RefSeq" id="WP_246429775.1">
    <property type="nucleotide sequence ID" value="NZ_JACHOO010000005.1"/>
</dbReference>
<evidence type="ECO:0000256" key="13">
    <source>
        <dbReference type="ARBA" id="ARBA00022989"/>
    </source>
</evidence>
<keyword evidence="7" id="KW-0813">Transport</keyword>
<keyword evidence="13 16" id="KW-1133">Transmembrane helix</keyword>
<feature type="transmembrane region" description="Helical" evidence="16">
    <location>
        <begin position="59"/>
        <end position="81"/>
    </location>
</feature>
<evidence type="ECO:0000256" key="7">
    <source>
        <dbReference type="ARBA" id="ARBA00022448"/>
    </source>
</evidence>
<keyword evidence="18" id="KW-1185">Reference proteome</keyword>
<evidence type="ECO:0000256" key="11">
    <source>
        <dbReference type="ARBA" id="ARBA00022723"/>
    </source>
</evidence>
<keyword evidence="15 16" id="KW-0472">Membrane</keyword>
<dbReference type="GO" id="GO:0046872">
    <property type="term" value="F:metal ion binding"/>
    <property type="evidence" value="ECO:0007669"/>
    <property type="project" value="UniProtKB-KW"/>
</dbReference>
<keyword evidence="14" id="KW-0408">Iron</keyword>
<keyword evidence="12" id="KW-0249">Electron transport</keyword>
<evidence type="ECO:0000256" key="4">
    <source>
        <dbReference type="ARBA" id="ARBA00005163"/>
    </source>
</evidence>
<evidence type="ECO:0000256" key="1">
    <source>
        <dbReference type="ARBA" id="ARBA00001971"/>
    </source>
</evidence>
<dbReference type="UniPathway" id="UPA00223"/>
<dbReference type="GO" id="GO:0006099">
    <property type="term" value="P:tricarboxylic acid cycle"/>
    <property type="evidence" value="ECO:0007669"/>
    <property type="project" value="UniProtKB-UniPathway"/>
</dbReference>
<comment type="subunit">
    <text evidence="5">Part of an enzyme complex containing four subunits: a flavoprotein, an iron-sulfur protein, plus two membrane-anchoring proteins, SdhC and SdhD.</text>
</comment>
<name>A0A7W9FMX5_9HYPH</name>
<keyword evidence="10 16" id="KW-0812">Transmembrane</keyword>
<dbReference type="CDD" id="cd03495">
    <property type="entry name" value="SQR_TypeC_SdhD_like"/>
    <property type="match status" value="1"/>
</dbReference>
<feature type="transmembrane region" description="Helical" evidence="16">
    <location>
        <begin position="101"/>
        <end position="123"/>
    </location>
</feature>
<comment type="caution">
    <text evidence="17">The sequence shown here is derived from an EMBL/GenBank/DDBJ whole genome shotgun (WGS) entry which is preliminary data.</text>
</comment>
<feature type="transmembrane region" description="Helical" evidence="16">
    <location>
        <begin position="34"/>
        <end position="52"/>
    </location>
</feature>
<dbReference type="Gene3D" id="1.20.1300.10">
    <property type="entry name" value="Fumarate reductase/succinate dehydrogenase, transmembrane subunit"/>
    <property type="match status" value="1"/>
</dbReference>
<evidence type="ECO:0000256" key="14">
    <source>
        <dbReference type="ARBA" id="ARBA00023004"/>
    </source>
</evidence>
<evidence type="ECO:0000256" key="5">
    <source>
        <dbReference type="ARBA" id="ARBA00011558"/>
    </source>
</evidence>